<evidence type="ECO:0000256" key="7">
    <source>
        <dbReference type="ARBA" id="ARBA00059634"/>
    </source>
</evidence>
<keyword evidence="6" id="KW-0539">Nucleus</keyword>
<dbReference type="Proteomes" id="UP000515159">
    <property type="component" value="Chromosome 11"/>
</dbReference>
<keyword evidence="12" id="KW-1185">Reference proteome</keyword>
<dbReference type="OrthoDB" id="46564at2759"/>
<dbReference type="InterPro" id="IPR019410">
    <property type="entry name" value="Methyltransf_16"/>
</dbReference>
<dbReference type="GO" id="GO:0008276">
    <property type="term" value="F:protein methyltransferase activity"/>
    <property type="evidence" value="ECO:0007669"/>
    <property type="project" value="InterPro"/>
</dbReference>
<sequence length="406" mass="47030">MESPCLLRTSFYHVRPGSKEAMDDITFRSDTVLSDIHLHMPNKSHLMVRLNTVGQPVFVSQFQILWDEDLRDEKHSKNGFEREAATEQDKYSENWRREEGGHSISEDERQSRAFQGLEALLDDDGDLEVIRKPLEENKEHSRETIHPIILTKATEDPTEDEELEHFCQDIIKIEHTMATPLEDVGKQIWRGAFLLADYLLWKRDLFRNCTALELGAGTGLPSIIMATVAKTVYCTDVGEDLLDMCERNITLNKHLRNLSGAEVKVKELDWLKNEFCTDPGTSYSWSEEEIADLYDSTSVILAADVFYDDDLTDAAFRTFYRIVHNLKNPCTVYLSIERRLNFTLRHMDISCDAYNHFRKCLHDLENITDGKMTFSAEPIKPAFPQFFVYERVEQLELWKVTTETLS</sequence>
<gene>
    <name evidence="13" type="primary">METTL22</name>
</gene>
<keyword evidence="4" id="KW-0808">Transferase</keyword>
<dbReference type="InParanoid" id="A0A6P8SVS7"/>
<evidence type="ECO:0000256" key="3">
    <source>
        <dbReference type="ARBA" id="ARBA00022603"/>
    </source>
</evidence>
<evidence type="ECO:0000313" key="12">
    <source>
        <dbReference type="Proteomes" id="UP000515159"/>
    </source>
</evidence>
<dbReference type="CTD" id="79091"/>
<name>A0A6P8SVS7_GEOSA</name>
<dbReference type="Pfam" id="PF10294">
    <property type="entry name" value="Methyltransf_16"/>
    <property type="match status" value="1"/>
</dbReference>
<evidence type="ECO:0000256" key="5">
    <source>
        <dbReference type="ARBA" id="ARBA00022691"/>
    </source>
</evidence>
<dbReference type="FunCoup" id="A0A6P8SVS7">
    <property type="interactions" value="1003"/>
</dbReference>
<evidence type="ECO:0000256" key="10">
    <source>
        <dbReference type="ARBA" id="ARBA00068044"/>
    </source>
</evidence>
<keyword evidence="5" id="KW-0949">S-adenosyl-L-methionine</keyword>
<dbReference type="RefSeq" id="XP_033818526.1">
    <property type="nucleotide sequence ID" value="XM_033962635.1"/>
</dbReference>
<dbReference type="AlphaFoldDB" id="A0A6P8SVS7"/>
<dbReference type="FunFam" id="3.40.50.150:FF:000156">
    <property type="entry name" value="Methyltransferase like 22"/>
    <property type="match status" value="1"/>
</dbReference>
<organism evidence="12 13">
    <name type="scientific">Geotrypetes seraphini</name>
    <name type="common">Gaboon caecilian</name>
    <name type="synonym">Caecilia seraphini</name>
    <dbReference type="NCBI Taxonomy" id="260995"/>
    <lineage>
        <taxon>Eukaryota</taxon>
        <taxon>Metazoa</taxon>
        <taxon>Chordata</taxon>
        <taxon>Craniata</taxon>
        <taxon>Vertebrata</taxon>
        <taxon>Euteleostomi</taxon>
        <taxon>Amphibia</taxon>
        <taxon>Gymnophiona</taxon>
        <taxon>Geotrypetes</taxon>
    </lineage>
</organism>
<comment type="similarity">
    <text evidence="8">Belongs to the methyltransferase superfamily. METTL22 family.</text>
</comment>
<evidence type="ECO:0000256" key="6">
    <source>
        <dbReference type="ARBA" id="ARBA00023242"/>
    </source>
</evidence>
<keyword evidence="3" id="KW-0489">Methyltransferase</keyword>
<protein>
    <recommendedName>
        <fullName evidence="10">Methyltransferase-like protein 22</fullName>
    </recommendedName>
</protein>
<feature type="region of interest" description="Disordered" evidence="11">
    <location>
        <begin position="77"/>
        <end position="109"/>
    </location>
</feature>
<proteinExistence type="inferred from homology"/>
<comment type="function">
    <text evidence="7">Protein N-lysine methyltransferase. Trimethylates KIN at Lys-135 (in vitro).</text>
</comment>
<accession>A0A6P8SVS7</accession>
<evidence type="ECO:0000256" key="8">
    <source>
        <dbReference type="ARBA" id="ARBA00061229"/>
    </source>
</evidence>
<evidence type="ECO:0000256" key="11">
    <source>
        <dbReference type="SAM" id="MobiDB-lite"/>
    </source>
</evidence>
<dbReference type="GO" id="GO:0032259">
    <property type="term" value="P:methylation"/>
    <property type="evidence" value="ECO:0007669"/>
    <property type="project" value="UniProtKB-KW"/>
</dbReference>
<reference evidence="13" key="1">
    <citation type="submission" date="2025-08" db="UniProtKB">
        <authorList>
            <consortium name="RefSeq"/>
        </authorList>
    </citation>
    <scope>IDENTIFICATION</scope>
</reference>
<evidence type="ECO:0000256" key="9">
    <source>
        <dbReference type="ARBA" id="ARBA00062954"/>
    </source>
</evidence>
<comment type="subunit">
    <text evidence="9">Interacts with members of the heat shock protein 90 and 70 families; these proteins probably are methylation substrates.</text>
</comment>
<comment type="subcellular location">
    <subcellularLocation>
        <location evidence="1">Nucleus</location>
    </subcellularLocation>
</comment>
<dbReference type="SUPFAM" id="SSF53335">
    <property type="entry name" value="S-adenosyl-L-methionine-dependent methyltransferases"/>
    <property type="match status" value="1"/>
</dbReference>
<dbReference type="KEGG" id="gsh:117368896"/>
<dbReference type="InterPro" id="IPR029063">
    <property type="entry name" value="SAM-dependent_MTases_sf"/>
</dbReference>
<dbReference type="GO" id="GO:0005634">
    <property type="term" value="C:nucleus"/>
    <property type="evidence" value="ECO:0007669"/>
    <property type="project" value="UniProtKB-SubCell"/>
</dbReference>
<evidence type="ECO:0000256" key="4">
    <source>
        <dbReference type="ARBA" id="ARBA00022679"/>
    </source>
</evidence>
<dbReference type="Gene3D" id="3.40.50.150">
    <property type="entry name" value="Vaccinia Virus protein VP39"/>
    <property type="match status" value="1"/>
</dbReference>
<evidence type="ECO:0000256" key="2">
    <source>
        <dbReference type="ARBA" id="ARBA00022553"/>
    </source>
</evidence>
<dbReference type="PANTHER" id="PTHR23108">
    <property type="entry name" value="METHYLTRANSFERASE-RELATED"/>
    <property type="match status" value="1"/>
</dbReference>
<dbReference type="GeneID" id="117368896"/>
<dbReference type="InterPro" id="IPR038899">
    <property type="entry name" value="METTL22"/>
</dbReference>
<evidence type="ECO:0000313" key="13">
    <source>
        <dbReference type="RefSeq" id="XP_033818526.1"/>
    </source>
</evidence>
<evidence type="ECO:0000256" key="1">
    <source>
        <dbReference type="ARBA" id="ARBA00004123"/>
    </source>
</evidence>
<dbReference type="PANTHER" id="PTHR23108:SF0">
    <property type="entry name" value="METHYLTRANSFERASE-LIKE PROTEIN 22"/>
    <property type="match status" value="1"/>
</dbReference>
<keyword evidence="2" id="KW-0597">Phosphoprotein</keyword>
<dbReference type="CDD" id="cd02440">
    <property type="entry name" value="AdoMet_MTases"/>
    <property type="match status" value="1"/>
</dbReference>